<comment type="caution">
    <text evidence="1">The sequence shown here is derived from an EMBL/GenBank/DDBJ whole genome shotgun (WGS) entry which is preliminary data.</text>
</comment>
<name>A0A2M9W987_9GAMM</name>
<accession>A0A2M9W987</accession>
<dbReference type="Pfam" id="PF10798">
    <property type="entry name" value="YmgB"/>
    <property type="match status" value="1"/>
</dbReference>
<evidence type="ECO:0000313" key="2">
    <source>
        <dbReference type="Proteomes" id="UP000232062"/>
    </source>
</evidence>
<organism evidence="1 2">
    <name type="scientific">Pantoea rodasii</name>
    <dbReference type="NCBI Taxonomy" id="1076549"/>
    <lineage>
        <taxon>Bacteria</taxon>
        <taxon>Pseudomonadati</taxon>
        <taxon>Pseudomonadota</taxon>
        <taxon>Gammaproteobacteria</taxon>
        <taxon>Enterobacterales</taxon>
        <taxon>Erwiniaceae</taxon>
        <taxon>Pantoea</taxon>
    </lineage>
</organism>
<dbReference type="AlphaFoldDB" id="A0A2M9W987"/>
<dbReference type="GO" id="GO:0071468">
    <property type="term" value="P:cellular response to acidic pH"/>
    <property type="evidence" value="ECO:0007669"/>
    <property type="project" value="InterPro"/>
</dbReference>
<dbReference type="Proteomes" id="UP000232062">
    <property type="component" value="Unassembled WGS sequence"/>
</dbReference>
<keyword evidence="2" id="KW-1185">Reference proteome</keyword>
<reference evidence="1 2" key="1">
    <citation type="submission" date="2017-11" db="EMBL/GenBank/DDBJ databases">
        <title>The genome sequence of Pantoea rodasii DSM 26611.</title>
        <authorList>
            <person name="Gao J."/>
            <person name="Mao X."/>
            <person name="Sun J."/>
        </authorList>
    </citation>
    <scope>NUCLEOTIDE SEQUENCE [LARGE SCALE GENOMIC DNA]</scope>
    <source>
        <strain evidence="1 2">DSM 26611</strain>
    </source>
</reference>
<evidence type="ECO:0000313" key="1">
    <source>
        <dbReference type="EMBL" id="PJZ04103.1"/>
    </source>
</evidence>
<dbReference type="InterPro" id="IPR024753">
    <property type="entry name" value="AriR"/>
</dbReference>
<sequence>MWRHEVLRKMHQKSNEQDMLRQFNMECQSSFPERELLNSIALQLINKGSRVTHKSLILQILTELELEKDNKKKDLLRSTLEMVVGGTPDDEGF</sequence>
<gene>
    <name evidence="1" type="ORF">PRCB_17660</name>
</gene>
<dbReference type="EMBL" id="PIQI01000025">
    <property type="protein sequence ID" value="PJZ04103.1"/>
    <property type="molecule type" value="Genomic_DNA"/>
</dbReference>
<dbReference type="Gene3D" id="1.20.5.5260">
    <property type="match status" value="1"/>
</dbReference>
<protein>
    <submittedName>
        <fullName evidence="1">Transcriptional regulator</fullName>
    </submittedName>
</protein>
<proteinExistence type="predicted"/>